<feature type="coiled-coil region" evidence="1">
    <location>
        <begin position="155"/>
        <end position="243"/>
    </location>
</feature>
<dbReference type="PANTHER" id="PTHR37305:SF1">
    <property type="entry name" value="MEMBRANE PROTEIN"/>
    <property type="match status" value="1"/>
</dbReference>
<keyword evidence="2" id="KW-1133">Transmembrane helix</keyword>
<feature type="transmembrane region" description="Helical" evidence="2">
    <location>
        <begin position="442"/>
        <end position="462"/>
    </location>
</feature>
<organism evidence="3 4">
    <name type="scientific">Clostridium cadaveris</name>
    <dbReference type="NCBI Taxonomy" id="1529"/>
    <lineage>
        <taxon>Bacteria</taxon>
        <taxon>Bacillati</taxon>
        <taxon>Bacillota</taxon>
        <taxon>Clostridia</taxon>
        <taxon>Eubacteriales</taxon>
        <taxon>Clostridiaceae</taxon>
        <taxon>Clostridium</taxon>
    </lineage>
</organism>
<proteinExistence type="predicted"/>
<gene>
    <name evidence="3" type="ORF">DBY38_14225</name>
</gene>
<protein>
    <submittedName>
        <fullName evidence="3">ABC transporter permease</fullName>
    </submittedName>
</protein>
<dbReference type="GO" id="GO:0005886">
    <property type="term" value="C:plasma membrane"/>
    <property type="evidence" value="ECO:0007669"/>
    <property type="project" value="UniProtKB-SubCell"/>
</dbReference>
<dbReference type="OrthoDB" id="2024038at2"/>
<comment type="caution">
    <text evidence="3">The sequence shown here is derived from an EMBL/GenBank/DDBJ whole genome shotgun (WGS) entry which is preliminary data.</text>
</comment>
<dbReference type="PANTHER" id="PTHR37305">
    <property type="entry name" value="INTEGRAL MEMBRANE PROTEIN-RELATED"/>
    <property type="match status" value="1"/>
</dbReference>
<dbReference type="Proteomes" id="UP000246114">
    <property type="component" value="Unassembled WGS sequence"/>
</dbReference>
<reference evidence="3 4" key="1">
    <citation type="submission" date="2018-03" db="EMBL/GenBank/DDBJ databases">
        <title>The uncultured portion of the human microbiome is neutrally assembled.</title>
        <authorList>
            <person name="Jeraldo P."/>
            <person name="Boardman L."/>
            <person name="White B.A."/>
            <person name="Nelson H."/>
            <person name="Goldenfeld N."/>
            <person name="Chia N."/>
        </authorList>
    </citation>
    <scope>NUCLEOTIDE SEQUENCE [LARGE SCALE GENOMIC DNA]</scope>
    <source>
        <strain evidence="3">CIM:MAG 903</strain>
    </source>
</reference>
<accession>A0A316LYK4</accession>
<evidence type="ECO:0000313" key="4">
    <source>
        <dbReference type="Proteomes" id="UP000246114"/>
    </source>
</evidence>
<dbReference type="EMBL" id="QAMZ01000056">
    <property type="protein sequence ID" value="PWL51392.1"/>
    <property type="molecule type" value="Genomic_DNA"/>
</dbReference>
<feature type="transmembrane region" description="Helical" evidence="2">
    <location>
        <begin position="530"/>
        <end position="551"/>
    </location>
</feature>
<dbReference type="GO" id="GO:0140359">
    <property type="term" value="F:ABC-type transporter activity"/>
    <property type="evidence" value="ECO:0007669"/>
    <property type="project" value="InterPro"/>
</dbReference>
<feature type="transmembrane region" description="Helical" evidence="2">
    <location>
        <begin position="382"/>
        <end position="406"/>
    </location>
</feature>
<evidence type="ECO:0000313" key="3">
    <source>
        <dbReference type="EMBL" id="PWL51392.1"/>
    </source>
</evidence>
<evidence type="ECO:0000256" key="2">
    <source>
        <dbReference type="SAM" id="Phobius"/>
    </source>
</evidence>
<feature type="transmembrane region" description="Helical" evidence="2">
    <location>
        <begin position="340"/>
        <end position="361"/>
    </location>
</feature>
<keyword evidence="1" id="KW-0175">Coiled coil</keyword>
<keyword evidence="2" id="KW-0472">Membrane</keyword>
<name>A0A316LYK4_9CLOT</name>
<dbReference type="Pfam" id="PF12679">
    <property type="entry name" value="ABC2_membrane_2"/>
    <property type="match status" value="1"/>
</dbReference>
<dbReference type="AlphaFoldDB" id="A0A316LYK4"/>
<feature type="transmembrane region" description="Helical" evidence="2">
    <location>
        <begin position="21"/>
        <end position="41"/>
    </location>
</feature>
<sequence length="556" mass="63341">MKMRKIGILTKNELIKQYKKVGTKVILILILISALAIPGAIKFISEKERNSNSYIEHYKSQLEYLDMDNKNLEKEGNTKNNQLLKAIRSKEKEKLNILIDNNISYDDWRSDSVNQWFENEVSIITIQAILDGHETKDIPDYFGSEKIQIFSSMSKEELQEELKILNKSNPKLKDGIVKNDFMSYLDANIKSMKESVNKQKENIKTMEDAIKADPKKNDLKAVLESAKAQLKATEGRLEATQYRYNNKIAYDNNDWKSNTIKDIGFKYDSQMEAMLDEERFNQQYSHQISRGMTYETYKKDFEDKQKKIKEEIELNWYSLKNEVPQIKFQKDARSSVDQLYLMYVSVIIVVSIIIAGGIVSSEFSTGTVRLLMIRPVSRWKFLFSKLMAVLIVGYTTLILSVGMLIISSGITYGFKGFGTNVISFVGGSIVEKNYIASIIPKLMFSSISLIFIIAVAITLSTITRNTALSVGLTMMMYLGSSPATLMLTGLNMKWVTKTIFPYMNLSNFYGDSIIVGMIKQQFGVNLDPNFGAAYLLIFAAILLAISFISFVKRDVK</sequence>
<feature type="transmembrane region" description="Helical" evidence="2">
    <location>
        <begin position="468"/>
        <end position="487"/>
    </location>
</feature>
<keyword evidence="2" id="KW-0812">Transmembrane</keyword>
<evidence type="ECO:0000256" key="1">
    <source>
        <dbReference type="SAM" id="Coils"/>
    </source>
</evidence>